<accession>A0A0F9CB99</accession>
<evidence type="ECO:0000313" key="1">
    <source>
        <dbReference type="EMBL" id="KKK93981.1"/>
    </source>
</evidence>
<comment type="caution">
    <text evidence="1">The sequence shown here is derived from an EMBL/GenBank/DDBJ whole genome shotgun (WGS) entry which is preliminary data.</text>
</comment>
<sequence>MLEYKTCGAMKMKRKERTKFRVFWTMCEEKQRCIEISKPFFNTKKIRIFSWWKLWLLRSVPMQQHTEDGVVIYFKRRKGTIYLIAIENK</sequence>
<organism evidence="1">
    <name type="scientific">marine sediment metagenome</name>
    <dbReference type="NCBI Taxonomy" id="412755"/>
    <lineage>
        <taxon>unclassified sequences</taxon>
        <taxon>metagenomes</taxon>
        <taxon>ecological metagenomes</taxon>
    </lineage>
</organism>
<name>A0A0F9CB99_9ZZZZ</name>
<dbReference type="EMBL" id="LAZR01047540">
    <property type="protein sequence ID" value="KKK93981.1"/>
    <property type="molecule type" value="Genomic_DNA"/>
</dbReference>
<gene>
    <name evidence="1" type="ORF">LCGC14_2687430</name>
</gene>
<reference evidence="1" key="1">
    <citation type="journal article" date="2015" name="Nature">
        <title>Complex archaea that bridge the gap between prokaryotes and eukaryotes.</title>
        <authorList>
            <person name="Spang A."/>
            <person name="Saw J.H."/>
            <person name="Jorgensen S.L."/>
            <person name="Zaremba-Niedzwiedzka K."/>
            <person name="Martijn J."/>
            <person name="Lind A.E."/>
            <person name="van Eijk R."/>
            <person name="Schleper C."/>
            <person name="Guy L."/>
            <person name="Ettema T.J."/>
        </authorList>
    </citation>
    <scope>NUCLEOTIDE SEQUENCE</scope>
</reference>
<protein>
    <submittedName>
        <fullName evidence="1">Uncharacterized protein</fullName>
    </submittedName>
</protein>
<proteinExistence type="predicted"/>
<dbReference type="AlphaFoldDB" id="A0A0F9CB99"/>